<evidence type="ECO:0000256" key="3">
    <source>
        <dbReference type="ARBA" id="ARBA00022630"/>
    </source>
</evidence>
<dbReference type="PANTHER" id="PTHR42877:SF7">
    <property type="entry name" value="FLAVIN-BINDING MONOOXYGENASE-RELATED"/>
    <property type="match status" value="1"/>
</dbReference>
<evidence type="ECO:0000313" key="6">
    <source>
        <dbReference type="EMBL" id="KNG86136.1"/>
    </source>
</evidence>
<dbReference type="EMBL" id="JNOM01000127">
    <property type="protein sequence ID" value="KNG86136.1"/>
    <property type="molecule type" value="Genomic_DNA"/>
</dbReference>
<organism evidence="6 7">
    <name type="scientific">Aspergillus nomiae NRRL (strain ATCC 15546 / NRRL 13137 / CBS 260.88 / M93)</name>
    <dbReference type="NCBI Taxonomy" id="1509407"/>
    <lineage>
        <taxon>Eukaryota</taxon>
        <taxon>Fungi</taxon>
        <taxon>Dikarya</taxon>
        <taxon>Ascomycota</taxon>
        <taxon>Pezizomycotina</taxon>
        <taxon>Eurotiomycetes</taxon>
        <taxon>Eurotiomycetidae</taxon>
        <taxon>Eurotiales</taxon>
        <taxon>Aspergillaceae</taxon>
        <taxon>Aspergillus</taxon>
        <taxon>Aspergillus subgen. Circumdati</taxon>
    </lineage>
</organism>
<evidence type="ECO:0000313" key="7">
    <source>
        <dbReference type="Proteomes" id="UP000037505"/>
    </source>
</evidence>
<proteinExistence type="inferred from homology"/>
<comment type="similarity">
    <text evidence="2">Belongs to the FAD-binding monooxygenase family.</text>
</comment>
<sequence>MGSISETAVSPPPLPAFESLPEKRGWQTENSRGYKIKEQLCGTEKPLRVVALGAGISGICLAHYLPQQLRNASLVIYDKNPEIGGTWYENRYPGCACDIPSHIYQFSWAKNPHWSQFYSEAPEILQYLKDVVEGFNLSEYFHLNHEIQQASWDAERGHWEIYVKDLSSGTTFVDICDVFINCGGVLNAWRWPDVKGLHTFQGKLCHTANYDEDTDLQGKRVAVIGIGSSGVQVIPKIVNDVAHLYCWVRSPTWMTSGFAQKYAGENGANFKYSEEQKRHFSTHSDEYLDYCKKLETEIHHVFKSVQVGSPEAEEAKAFSTKEMKRKLAHRTDIMEQIIPKTFDVGCRRPTPGNGFLEALTLDKVTTNFETLREITPKGFIDDQGNEQEVDVIICATGFDTSWIPRFPIFANGQNVQDIQRKRPISYLSMAIPGIPNYFTVGGPYFSFGHGSFTTMAELFLDNILQVLKKMQRENIKSISPQQQATNDFIEHADLWLKRTAWAGPCASWFKNGKMDGQLTIFPGSRMVLADLLSSPRFEDYAIEYWNTNKFAFLGNGFSTKEYDGSDVAWYLGEHHAVLPHK</sequence>
<gene>
    <name evidence="6" type="ORF">ANOM_005464</name>
</gene>
<dbReference type="AlphaFoldDB" id="A0A0L1J2V2"/>
<dbReference type="InterPro" id="IPR036188">
    <property type="entry name" value="FAD/NAD-bd_sf"/>
</dbReference>
<dbReference type="SUPFAM" id="SSF51905">
    <property type="entry name" value="FAD/NAD(P)-binding domain"/>
    <property type="match status" value="2"/>
</dbReference>
<evidence type="ECO:0000256" key="1">
    <source>
        <dbReference type="ARBA" id="ARBA00001974"/>
    </source>
</evidence>
<feature type="region of interest" description="Disordered" evidence="5">
    <location>
        <begin position="1"/>
        <end position="22"/>
    </location>
</feature>
<accession>A0A0L1J2V2</accession>
<dbReference type="Pfam" id="PF13450">
    <property type="entry name" value="NAD_binding_8"/>
    <property type="match status" value="1"/>
</dbReference>
<protein>
    <submittedName>
        <fullName evidence="6">Uncharacterized protein</fullName>
    </submittedName>
</protein>
<evidence type="ECO:0000256" key="4">
    <source>
        <dbReference type="ARBA" id="ARBA00022827"/>
    </source>
</evidence>
<evidence type="ECO:0000256" key="5">
    <source>
        <dbReference type="SAM" id="MobiDB-lite"/>
    </source>
</evidence>
<comment type="cofactor">
    <cofactor evidence="1">
        <name>FAD</name>
        <dbReference type="ChEBI" id="CHEBI:57692"/>
    </cofactor>
</comment>
<evidence type="ECO:0000256" key="2">
    <source>
        <dbReference type="ARBA" id="ARBA00010139"/>
    </source>
</evidence>
<comment type="caution">
    <text evidence="6">The sequence shown here is derived from an EMBL/GenBank/DDBJ whole genome shotgun (WGS) entry which is preliminary data.</text>
</comment>
<dbReference type="Proteomes" id="UP000037505">
    <property type="component" value="Unassembled WGS sequence"/>
</dbReference>
<dbReference type="Gene3D" id="3.50.50.60">
    <property type="entry name" value="FAD/NAD(P)-binding domain"/>
    <property type="match status" value="2"/>
</dbReference>
<dbReference type="InterPro" id="IPR051209">
    <property type="entry name" value="FAD-bind_Monooxygenase_sf"/>
</dbReference>
<name>A0A0L1J2V2_ASPN3</name>
<dbReference type="PANTHER" id="PTHR42877">
    <property type="entry name" value="L-ORNITHINE N(5)-MONOOXYGENASE-RELATED"/>
    <property type="match status" value="1"/>
</dbReference>
<dbReference type="GeneID" id="26807268"/>
<keyword evidence="4" id="KW-0274">FAD</keyword>
<dbReference type="OrthoDB" id="74360at2759"/>
<dbReference type="RefSeq" id="XP_015407059.1">
    <property type="nucleotide sequence ID" value="XM_015550721.1"/>
</dbReference>
<keyword evidence="3" id="KW-0285">Flavoprotein</keyword>
<reference evidence="6 7" key="1">
    <citation type="submission" date="2014-06" db="EMBL/GenBank/DDBJ databases">
        <title>The Genome of the Aflatoxigenic Filamentous Fungus Aspergillus nomius.</title>
        <authorList>
            <person name="Moore M.G."/>
            <person name="Shannon B.M."/>
            <person name="Brian M.M."/>
        </authorList>
    </citation>
    <scope>NUCLEOTIDE SEQUENCE [LARGE SCALE GENOMIC DNA]</scope>
    <source>
        <strain evidence="6 7">NRRL 13137</strain>
    </source>
</reference>
<keyword evidence="7" id="KW-1185">Reference proteome</keyword>